<feature type="transmembrane region" description="Helical" evidence="5">
    <location>
        <begin position="368"/>
        <end position="384"/>
    </location>
</feature>
<feature type="transmembrane region" description="Helical" evidence="5">
    <location>
        <begin position="96"/>
        <end position="115"/>
    </location>
</feature>
<dbReference type="EMBL" id="JAUZQE010000016">
    <property type="protein sequence ID" value="MDR4126047.1"/>
    <property type="molecule type" value="Genomic_DNA"/>
</dbReference>
<gene>
    <name evidence="7" type="ORF">Q8947_08640</name>
</gene>
<dbReference type="PANTHER" id="PTHR11814">
    <property type="entry name" value="SULFATE TRANSPORTER"/>
    <property type="match status" value="1"/>
</dbReference>
<evidence type="ECO:0000256" key="1">
    <source>
        <dbReference type="ARBA" id="ARBA00004141"/>
    </source>
</evidence>
<keyword evidence="2 5" id="KW-0812">Transmembrane</keyword>
<evidence type="ECO:0000256" key="5">
    <source>
        <dbReference type="SAM" id="Phobius"/>
    </source>
</evidence>
<feature type="transmembrane region" description="Helical" evidence="5">
    <location>
        <begin position="308"/>
        <end position="331"/>
    </location>
</feature>
<comment type="subcellular location">
    <subcellularLocation>
        <location evidence="1">Membrane</location>
        <topology evidence="1">Multi-pass membrane protein</topology>
    </subcellularLocation>
</comment>
<dbReference type="Proteomes" id="UP001232156">
    <property type="component" value="Unassembled WGS sequence"/>
</dbReference>
<dbReference type="InterPro" id="IPR036513">
    <property type="entry name" value="STAS_dom_sf"/>
</dbReference>
<name>A0ABU1D6H4_9BURK</name>
<accession>A0ABU1D6H4</accession>
<feature type="transmembrane region" description="Helical" evidence="5">
    <location>
        <begin position="122"/>
        <end position="146"/>
    </location>
</feature>
<dbReference type="InterPro" id="IPR001902">
    <property type="entry name" value="SLC26A/SulP_fam"/>
</dbReference>
<feature type="transmembrane region" description="Helical" evidence="5">
    <location>
        <begin position="166"/>
        <end position="185"/>
    </location>
</feature>
<dbReference type="CDD" id="cd07042">
    <property type="entry name" value="STAS_SulP_like_sulfate_transporter"/>
    <property type="match status" value="1"/>
</dbReference>
<feature type="transmembrane region" description="Helical" evidence="5">
    <location>
        <begin position="21"/>
        <end position="41"/>
    </location>
</feature>
<dbReference type="PROSITE" id="PS50801">
    <property type="entry name" value="STAS"/>
    <property type="match status" value="1"/>
</dbReference>
<organism evidence="7 8">
    <name type="scientific">Yanghanlia caeni</name>
    <dbReference type="NCBI Taxonomy" id="3064283"/>
    <lineage>
        <taxon>Bacteria</taxon>
        <taxon>Pseudomonadati</taxon>
        <taxon>Pseudomonadota</taxon>
        <taxon>Betaproteobacteria</taxon>
        <taxon>Burkholderiales</taxon>
        <taxon>Alcaligenaceae</taxon>
        <taxon>Yanghanlia</taxon>
    </lineage>
</organism>
<comment type="caution">
    <text evidence="7">The sequence shown here is derived from an EMBL/GenBank/DDBJ whole genome shotgun (WGS) entry which is preliminary data.</text>
</comment>
<proteinExistence type="predicted"/>
<feature type="transmembrane region" description="Helical" evidence="5">
    <location>
        <begin position="192"/>
        <end position="209"/>
    </location>
</feature>
<dbReference type="SUPFAM" id="SSF52091">
    <property type="entry name" value="SpoIIaa-like"/>
    <property type="match status" value="1"/>
</dbReference>
<dbReference type="Pfam" id="PF01740">
    <property type="entry name" value="STAS"/>
    <property type="match status" value="1"/>
</dbReference>
<feature type="transmembrane region" description="Helical" evidence="5">
    <location>
        <begin position="337"/>
        <end position="356"/>
    </location>
</feature>
<evidence type="ECO:0000259" key="6">
    <source>
        <dbReference type="PROSITE" id="PS50801"/>
    </source>
</evidence>
<reference evidence="7 8" key="1">
    <citation type="submission" date="2023-08" db="EMBL/GenBank/DDBJ databases">
        <title>Alcaligenaceae gen. nov., a novel taxon isolated from the sludge of Yixing Pesticide Factory.</title>
        <authorList>
            <person name="Ruan L."/>
        </authorList>
    </citation>
    <scope>NUCLEOTIDE SEQUENCE [LARGE SCALE GENOMIC DNA]</scope>
    <source>
        <strain evidence="7 8">LG-2</strain>
    </source>
</reference>
<dbReference type="InterPro" id="IPR002645">
    <property type="entry name" value="STAS_dom"/>
</dbReference>
<evidence type="ECO:0000256" key="2">
    <source>
        <dbReference type="ARBA" id="ARBA00022692"/>
    </source>
</evidence>
<sequence length="551" mass="59792">MQRYLPFLSWPRLTPQRFQREFIAGLTVALLAVPQSVAYAGLAGMPLVTGIYATLLPTLFASLFSATPRLAVGPTALTCLLIYGALSGMAEPGSAQWVALAGWLAVLSGVFQIGLGMLRQGWFMDLVSSPVLMAFTQAAALLIITSQLPTMLGMDTVSGWALSPAAIHWPSAGLGVLSVVLLLAFRRLRPSIPAVFLLLVLTAAAAWLFNWDTHGVNRVGTLPAGFPSLALPLAVQGHQLLELALPALVIALVSFMETAASARIDHSHTGEAWNRDQDLVGQGAGKLVAGLCGAFPTSTSFSRSALNLFAGAQSGWSNVFCCAVVAVILAIGLPVLAWVPTAVLAAVVVASVLGLLKWQPWAYLWRTSRRDLIVAVPTLVITYVSAPSMYWGICAGLVLSLLIFVYRRLNPRIVELGRHADQSLRDRHQWGLPPLHPNCLAVRPDCSLDYLIAPVFERRMLELSTRHDDLHAVYLFMQAVNLIDATGLEVLQRLFSTFRRRGLAIHVVGAKLDVERCMKAVFADHDDVQFHRTDHSAIQSMTFIGDQPQHH</sequence>
<dbReference type="Gene3D" id="3.30.750.24">
    <property type="entry name" value="STAS domain"/>
    <property type="match status" value="1"/>
</dbReference>
<evidence type="ECO:0000256" key="3">
    <source>
        <dbReference type="ARBA" id="ARBA00022989"/>
    </source>
</evidence>
<dbReference type="Pfam" id="PF00916">
    <property type="entry name" value="Sulfate_transp"/>
    <property type="match status" value="1"/>
</dbReference>
<feature type="transmembrane region" description="Helical" evidence="5">
    <location>
        <begin position="229"/>
        <end position="253"/>
    </location>
</feature>
<evidence type="ECO:0000313" key="7">
    <source>
        <dbReference type="EMBL" id="MDR4126047.1"/>
    </source>
</evidence>
<evidence type="ECO:0000313" key="8">
    <source>
        <dbReference type="Proteomes" id="UP001232156"/>
    </source>
</evidence>
<dbReference type="RefSeq" id="WP_347287041.1">
    <property type="nucleotide sequence ID" value="NZ_JAUZQE010000016.1"/>
</dbReference>
<feature type="transmembrane region" description="Helical" evidence="5">
    <location>
        <begin position="71"/>
        <end position="90"/>
    </location>
</feature>
<evidence type="ECO:0000256" key="4">
    <source>
        <dbReference type="ARBA" id="ARBA00023136"/>
    </source>
</evidence>
<dbReference type="InterPro" id="IPR011547">
    <property type="entry name" value="SLC26A/SulP_dom"/>
</dbReference>
<keyword evidence="4 5" id="KW-0472">Membrane</keyword>
<protein>
    <submittedName>
        <fullName evidence="7">SulP family inorganic anion transporter</fullName>
    </submittedName>
</protein>
<feature type="domain" description="STAS" evidence="6">
    <location>
        <begin position="437"/>
        <end position="541"/>
    </location>
</feature>
<keyword evidence="8" id="KW-1185">Reference proteome</keyword>
<keyword evidence="3 5" id="KW-1133">Transmembrane helix</keyword>
<feature type="transmembrane region" description="Helical" evidence="5">
    <location>
        <begin position="47"/>
        <end position="64"/>
    </location>
</feature>